<dbReference type="FunFam" id="3.30.70.270:FF:000001">
    <property type="entry name" value="Diguanylate cyclase domain protein"/>
    <property type="match status" value="1"/>
</dbReference>
<dbReference type="InterPro" id="IPR052163">
    <property type="entry name" value="DGC-Regulatory_Protein"/>
</dbReference>
<organism evidence="4 5">
    <name type="scientific">Metallibacterium scheffleri</name>
    <dbReference type="NCBI Taxonomy" id="993689"/>
    <lineage>
        <taxon>Bacteria</taxon>
        <taxon>Pseudomonadati</taxon>
        <taxon>Pseudomonadota</taxon>
        <taxon>Gammaproteobacteria</taxon>
        <taxon>Lysobacterales</taxon>
        <taxon>Rhodanobacteraceae</taxon>
        <taxon>Metallibacterium</taxon>
    </lineage>
</organism>
<dbReference type="InterPro" id="IPR029787">
    <property type="entry name" value="Nucleotide_cyclase"/>
</dbReference>
<dbReference type="CDD" id="cd00130">
    <property type="entry name" value="PAS"/>
    <property type="match status" value="1"/>
</dbReference>
<dbReference type="SMART" id="SM00091">
    <property type="entry name" value="PAS"/>
    <property type="match status" value="1"/>
</dbReference>
<comment type="caution">
    <text evidence="4">The sequence shown here is derived from an EMBL/GenBank/DDBJ whole genome shotgun (WGS) entry which is preliminary data.</text>
</comment>
<dbReference type="InterPro" id="IPR029016">
    <property type="entry name" value="GAF-like_dom_sf"/>
</dbReference>
<dbReference type="GO" id="GO:0003824">
    <property type="term" value="F:catalytic activity"/>
    <property type="evidence" value="ECO:0007669"/>
    <property type="project" value="UniProtKB-ARBA"/>
</dbReference>
<evidence type="ECO:0000313" key="4">
    <source>
        <dbReference type="EMBL" id="THD10462.1"/>
    </source>
</evidence>
<dbReference type="PANTHER" id="PTHR46663:SF3">
    <property type="entry name" value="SLL0267 PROTEIN"/>
    <property type="match status" value="1"/>
</dbReference>
<dbReference type="SUPFAM" id="SSF55785">
    <property type="entry name" value="PYP-like sensor domain (PAS domain)"/>
    <property type="match status" value="1"/>
</dbReference>
<reference evidence="4 5" key="1">
    <citation type="submission" date="2017-02" db="EMBL/GenBank/DDBJ databases">
        <title>Whole genome sequencing of Metallibacterium scheffleri DSM 24874 (T).</title>
        <authorList>
            <person name="Kumar S."/>
            <person name="Patil P."/>
            <person name="Patil P.B."/>
        </authorList>
    </citation>
    <scope>NUCLEOTIDE SEQUENCE [LARGE SCALE GENOMIC DNA]</scope>
    <source>
        <strain evidence="4 5">DSM 24874</strain>
    </source>
</reference>
<dbReference type="Gene3D" id="3.30.450.20">
    <property type="entry name" value="PAS domain"/>
    <property type="match status" value="1"/>
</dbReference>
<dbReference type="STRING" id="993689.GCA_002077135_03007"/>
<dbReference type="InterPro" id="IPR000014">
    <property type="entry name" value="PAS"/>
</dbReference>
<gene>
    <name evidence="4" type="ORF">B1806_08345</name>
</gene>
<dbReference type="PROSITE" id="PS50112">
    <property type="entry name" value="PAS"/>
    <property type="match status" value="1"/>
</dbReference>
<dbReference type="RefSeq" id="WP_081130031.1">
    <property type="nucleotide sequence ID" value="NZ_LDOS01000002.1"/>
</dbReference>
<dbReference type="Proteomes" id="UP000307749">
    <property type="component" value="Unassembled WGS sequence"/>
</dbReference>
<dbReference type="InterPro" id="IPR000160">
    <property type="entry name" value="GGDEF_dom"/>
</dbReference>
<dbReference type="InterPro" id="IPR035965">
    <property type="entry name" value="PAS-like_dom_sf"/>
</dbReference>
<dbReference type="CDD" id="cd01949">
    <property type="entry name" value="GGDEF"/>
    <property type="match status" value="1"/>
</dbReference>
<feature type="domain" description="GGDEF" evidence="3">
    <location>
        <begin position="318"/>
        <end position="451"/>
    </location>
</feature>
<dbReference type="Pfam" id="PF00990">
    <property type="entry name" value="GGDEF"/>
    <property type="match status" value="1"/>
</dbReference>
<dbReference type="InterPro" id="IPR013655">
    <property type="entry name" value="PAS_fold_3"/>
</dbReference>
<feature type="domain" description="PAS" evidence="2">
    <location>
        <begin position="4"/>
        <end position="74"/>
    </location>
</feature>
<dbReference type="NCBIfam" id="TIGR00254">
    <property type="entry name" value="GGDEF"/>
    <property type="match status" value="1"/>
</dbReference>
<dbReference type="Pfam" id="PF13185">
    <property type="entry name" value="GAF_2"/>
    <property type="match status" value="1"/>
</dbReference>
<keyword evidence="5" id="KW-1185">Reference proteome</keyword>
<evidence type="ECO:0000259" key="3">
    <source>
        <dbReference type="PROSITE" id="PS50887"/>
    </source>
</evidence>
<evidence type="ECO:0000259" key="2">
    <source>
        <dbReference type="PROSITE" id="PS50112"/>
    </source>
</evidence>
<comment type="cofactor">
    <cofactor evidence="1">
        <name>Mg(2+)</name>
        <dbReference type="ChEBI" id="CHEBI:18420"/>
    </cofactor>
</comment>
<dbReference type="SMART" id="SM00065">
    <property type="entry name" value="GAF"/>
    <property type="match status" value="1"/>
</dbReference>
<protein>
    <submittedName>
        <fullName evidence="4">Diguanylate cyclase</fullName>
    </submittedName>
</protein>
<dbReference type="SMART" id="SM00267">
    <property type="entry name" value="GGDEF"/>
    <property type="match status" value="1"/>
</dbReference>
<evidence type="ECO:0000313" key="5">
    <source>
        <dbReference type="Proteomes" id="UP000307749"/>
    </source>
</evidence>
<dbReference type="NCBIfam" id="TIGR00229">
    <property type="entry name" value="sensory_box"/>
    <property type="match status" value="1"/>
</dbReference>
<dbReference type="InterPro" id="IPR003018">
    <property type="entry name" value="GAF"/>
</dbReference>
<dbReference type="Gene3D" id="3.30.450.40">
    <property type="match status" value="1"/>
</dbReference>
<dbReference type="InterPro" id="IPR043128">
    <property type="entry name" value="Rev_trsase/Diguanyl_cyclase"/>
</dbReference>
<dbReference type="SUPFAM" id="SSF55781">
    <property type="entry name" value="GAF domain-like"/>
    <property type="match status" value="1"/>
</dbReference>
<accession>A0A4S3KNC9</accession>
<dbReference type="PROSITE" id="PS50887">
    <property type="entry name" value="GGDEF"/>
    <property type="match status" value="1"/>
</dbReference>
<dbReference type="OrthoDB" id="9812260at2"/>
<sequence length="455" mass="49692">MTTPSIRLDNVLDHLLDAVCLVDAEGRFVFISAACQSIFGYAPAELVGTRMIDLVHPDDRARTLEAAAAIMRGVPNPHFENRYVRKDGRVVPIMWSARWSEEDGVRIAVARDITALKRAESVRTALLAISEAAHVAADLHELFRDIHSIIETLLPARNFFVALLDDARDTLSFPYFVDEHDSAPQPIKLDSGSLSARVIRSGTALLLTADGNGTICANGEFGAGTPSLDWLGVPLIARGDTLGALVVQNYSGDARYTDADKQLLQFVSTQIAAAIERKQTETRLRHIAQHDALTHLPNRKLFDDRLQAALDHARRAHSCLAVLYIDLDHFKQVNDSLGHAAGDRLLHEVARRISGCVRESDTVGRMGGDEFVVLLTGIKQAAHALLVAEKIRAGLQRPFALDAQNVSTMASIGVATYPEHADAGHALLRVADQAMYRAKKLGGNRCWMALAELAE</sequence>
<dbReference type="PANTHER" id="PTHR46663">
    <property type="entry name" value="DIGUANYLATE CYCLASE DGCT-RELATED"/>
    <property type="match status" value="1"/>
</dbReference>
<dbReference type="Gene3D" id="3.30.70.270">
    <property type="match status" value="1"/>
</dbReference>
<evidence type="ECO:0000256" key="1">
    <source>
        <dbReference type="ARBA" id="ARBA00001946"/>
    </source>
</evidence>
<name>A0A4S3KNC9_9GAMM</name>
<dbReference type="Pfam" id="PF08447">
    <property type="entry name" value="PAS_3"/>
    <property type="match status" value="1"/>
</dbReference>
<proteinExistence type="predicted"/>
<dbReference type="SUPFAM" id="SSF55073">
    <property type="entry name" value="Nucleotide cyclase"/>
    <property type="match status" value="1"/>
</dbReference>
<dbReference type="AlphaFoldDB" id="A0A4S3KNC9"/>
<dbReference type="EMBL" id="MWQO01000027">
    <property type="protein sequence ID" value="THD10462.1"/>
    <property type="molecule type" value="Genomic_DNA"/>
</dbReference>